<sequence length="735" mass="80673">MSRSRETPYERRERLNLERALALSSSTNSSSCSSSSSIRSPLKDTSRLMLKSPERRKNINNIEVASPINAKKGAYSVVIPDSENEEDQILLSAKGIKTDQKNSNSHKNNLNMTESIDTQSVSQATTILIPTKQSSSIQSSFPTNFESRGPGWSAEKLFNLTSSVSDPPTMIQLKDLTQNIDYLSPYKHSPQDLALKPISNTDKQFSGLKPPKRRPPRISPEDVELARQRLRIDHSSAASNSEVAAAQQSCRPISLKNVTDFELCKTTEKSSAEPPNCAINPQGNEEFIVGNPPFEPISTTSEPKYLDSGSLPFTTLQGTLSDNLPKSPAETNLVALPSTIVIATDKIANIQSGKISTAINDNNRDSLKALVPKKRGRKKKELTKVNVTSILDEVSNNNVISGESNSTRSNKRARKQSAIGKASSKSIDALIRLSSPESALPKGDSCSLSTDPSNMQERVEDKNLSPKRNKLNVGIDSILQEPLNTLKPAKGSNQEDDMRIIASGSPSSRPTSRPNSKFLQPNDPPSSPLSSPEENSEEEMNLKSSKKKITIKQAIEANGKVNKKKNSIKLTIKDFSPEPSAPLVVVEPVLISLQNPTKAGKAEMILESSESYTVHDAALKEASTPETEFNSQNLKENLKIGKELNLVPGKIETTTTKVKNDLKAASLKKSTLADLITSLQPPGRKSKVRMIGFQERKKGVNMIVEKIVFMKRKVMRVMMTKIMRKPVVVEKTVKW</sequence>
<gene>
    <name evidence="2" type="ORF">PPACK8108_LOCUS414</name>
</gene>
<organism evidence="2 3">
    <name type="scientific">Phakopsora pachyrhizi</name>
    <name type="common">Asian soybean rust disease fungus</name>
    <dbReference type="NCBI Taxonomy" id="170000"/>
    <lineage>
        <taxon>Eukaryota</taxon>
        <taxon>Fungi</taxon>
        <taxon>Dikarya</taxon>
        <taxon>Basidiomycota</taxon>
        <taxon>Pucciniomycotina</taxon>
        <taxon>Pucciniomycetes</taxon>
        <taxon>Pucciniales</taxon>
        <taxon>Phakopsoraceae</taxon>
        <taxon>Phakopsora</taxon>
    </lineage>
</organism>
<feature type="region of interest" description="Disordered" evidence="1">
    <location>
        <begin position="434"/>
        <end position="468"/>
    </location>
</feature>
<evidence type="ECO:0000313" key="3">
    <source>
        <dbReference type="Proteomes" id="UP001153365"/>
    </source>
</evidence>
<name>A0AAV0AF90_PHAPC</name>
<dbReference type="Proteomes" id="UP001153365">
    <property type="component" value="Unassembled WGS sequence"/>
</dbReference>
<feature type="compositionally biased region" description="Polar residues" evidence="1">
    <location>
        <begin position="446"/>
        <end position="456"/>
    </location>
</feature>
<feature type="region of interest" description="Disordered" evidence="1">
    <location>
        <begin position="484"/>
        <end position="547"/>
    </location>
</feature>
<reference evidence="2" key="1">
    <citation type="submission" date="2022-06" db="EMBL/GenBank/DDBJ databases">
        <authorList>
            <consortium name="SYNGENTA / RWTH Aachen University"/>
        </authorList>
    </citation>
    <scope>NUCLEOTIDE SEQUENCE</scope>
</reference>
<feature type="region of interest" description="Disordered" evidence="1">
    <location>
        <begin position="22"/>
        <end position="44"/>
    </location>
</feature>
<accession>A0AAV0AF90</accession>
<keyword evidence="3" id="KW-1185">Reference proteome</keyword>
<proteinExistence type="predicted"/>
<feature type="region of interest" description="Disordered" evidence="1">
    <location>
        <begin position="198"/>
        <end position="220"/>
    </location>
</feature>
<feature type="compositionally biased region" description="Low complexity" evidence="1">
    <location>
        <begin position="503"/>
        <end position="516"/>
    </location>
</feature>
<protein>
    <submittedName>
        <fullName evidence="2">Expressed protein</fullName>
    </submittedName>
</protein>
<feature type="region of interest" description="Disordered" evidence="1">
    <location>
        <begin position="398"/>
        <end position="421"/>
    </location>
</feature>
<feature type="compositionally biased region" description="Low complexity" evidence="1">
    <location>
        <begin position="22"/>
        <end position="40"/>
    </location>
</feature>
<dbReference type="EMBL" id="CALTRL010000042">
    <property type="protein sequence ID" value="CAH7666093.1"/>
    <property type="molecule type" value="Genomic_DNA"/>
</dbReference>
<comment type="caution">
    <text evidence="2">The sequence shown here is derived from an EMBL/GenBank/DDBJ whole genome shotgun (WGS) entry which is preliminary data.</text>
</comment>
<feature type="compositionally biased region" description="Polar residues" evidence="1">
    <location>
        <begin position="398"/>
        <end position="408"/>
    </location>
</feature>
<evidence type="ECO:0000313" key="2">
    <source>
        <dbReference type="EMBL" id="CAH7666093.1"/>
    </source>
</evidence>
<evidence type="ECO:0000256" key="1">
    <source>
        <dbReference type="SAM" id="MobiDB-lite"/>
    </source>
</evidence>
<dbReference type="AlphaFoldDB" id="A0AAV0AF90"/>